<gene>
    <name evidence="3" type="ORF">GGQ79_004719</name>
</gene>
<evidence type="ECO:0000313" key="4">
    <source>
        <dbReference type="Proteomes" id="UP000553980"/>
    </source>
</evidence>
<keyword evidence="4" id="KW-1185">Reference proteome</keyword>
<accession>A0AB34YXT8</accession>
<dbReference type="Gene3D" id="1.10.10.1550">
    <property type="entry name" value="ROS/MUCR transcriptional regulator protein"/>
    <property type="match status" value="1"/>
</dbReference>
<dbReference type="GO" id="GO:0003677">
    <property type="term" value="F:DNA binding"/>
    <property type="evidence" value="ECO:0007669"/>
    <property type="project" value="InterPro"/>
</dbReference>
<dbReference type="Pfam" id="PF05443">
    <property type="entry name" value="ROS_MUCR"/>
    <property type="match status" value="1"/>
</dbReference>
<protein>
    <submittedName>
        <fullName evidence="3">Transcriptional regulator</fullName>
    </submittedName>
</protein>
<sequence length="103" mass="11818">MNAGQSDDERIHEEPKPAVNPKRSVFNDYIICLEDGKRFKALKRHLNAQFNMTPNEYRSKWGLPQDYPMVAPNYAAKRSELAKSVGLARKPKTSNQKTSRKNV</sequence>
<dbReference type="EMBL" id="JACIEX010000020">
    <property type="protein sequence ID" value="MBB4096163.1"/>
    <property type="molecule type" value="Genomic_DNA"/>
</dbReference>
<name>A0AB34YXT8_9HYPH</name>
<dbReference type="GO" id="GO:0008270">
    <property type="term" value="F:zinc ion binding"/>
    <property type="evidence" value="ECO:0007669"/>
    <property type="project" value="InterPro"/>
</dbReference>
<evidence type="ECO:0000256" key="1">
    <source>
        <dbReference type="ARBA" id="ARBA00007031"/>
    </source>
</evidence>
<comment type="similarity">
    <text evidence="1">Belongs to the ros/MucR family.</text>
</comment>
<feature type="region of interest" description="Disordered" evidence="2">
    <location>
        <begin position="84"/>
        <end position="103"/>
    </location>
</feature>
<dbReference type="AlphaFoldDB" id="A0AB34YXT8"/>
<organism evidence="3 4">
    <name type="scientific">Brucella pecoris</name>
    <dbReference type="NCBI Taxonomy" id="867683"/>
    <lineage>
        <taxon>Bacteria</taxon>
        <taxon>Pseudomonadati</taxon>
        <taxon>Pseudomonadota</taxon>
        <taxon>Alphaproteobacteria</taxon>
        <taxon>Hyphomicrobiales</taxon>
        <taxon>Brucellaceae</taxon>
        <taxon>Brucella/Ochrobactrum group</taxon>
        <taxon>Brucella</taxon>
    </lineage>
</organism>
<proteinExistence type="inferred from homology"/>
<comment type="caution">
    <text evidence="3">The sequence shown here is derived from an EMBL/GenBank/DDBJ whole genome shotgun (WGS) entry which is preliminary data.</text>
</comment>
<dbReference type="GO" id="GO:0006355">
    <property type="term" value="P:regulation of DNA-templated transcription"/>
    <property type="evidence" value="ECO:0007669"/>
    <property type="project" value="InterPro"/>
</dbReference>
<dbReference type="InterPro" id="IPR008807">
    <property type="entry name" value="ROS_MUCR"/>
</dbReference>
<evidence type="ECO:0000313" key="3">
    <source>
        <dbReference type="EMBL" id="MBB4096163.1"/>
    </source>
</evidence>
<dbReference type="InterPro" id="IPR041920">
    <property type="entry name" value="ROS/MUCR_sf"/>
</dbReference>
<reference evidence="3 4" key="1">
    <citation type="submission" date="2020-08" db="EMBL/GenBank/DDBJ databases">
        <title>Genomic Encyclopedia of Type Strains, Phase IV (KMG-IV): sequencing the most valuable type-strain genomes for metagenomic binning, comparative biology and taxonomic classification.</title>
        <authorList>
            <person name="Goeker M."/>
        </authorList>
    </citation>
    <scope>NUCLEOTIDE SEQUENCE [LARGE SCALE GENOMIC DNA]</scope>
    <source>
        <strain evidence="3 4">DSM 23868</strain>
    </source>
</reference>
<evidence type="ECO:0000256" key="2">
    <source>
        <dbReference type="SAM" id="MobiDB-lite"/>
    </source>
</evidence>
<dbReference type="Proteomes" id="UP000553980">
    <property type="component" value="Unassembled WGS sequence"/>
</dbReference>